<proteinExistence type="predicted"/>
<organism evidence="3 4">
    <name type="scientific">Gloeobacter kilaueensis (strain ATCC BAA-2537 / CCAP 1431/1 / ULC 316 / JS1)</name>
    <dbReference type="NCBI Taxonomy" id="1183438"/>
    <lineage>
        <taxon>Bacteria</taxon>
        <taxon>Bacillati</taxon>
        <taxon>Cyanobacteriota</taxon>
        <taxon>Cyanophyceae</taxon>
        <taxon>Gloeobacterales</taxon>
        <taxon>Gloeobacteraceae</taxon>
        <taxon>Gloeobacter</taxon>
    </lineage>
</organism>
<dbReference type="InterPro" id="IPR011033">
    <property type="entry name" value="PRC_barrel-like_sf"/>
</dbReference>
<protein>
    <recommendedName>
        <fullName evidence="2">PRC-barrel domain-containing protein</fullName>
    </recommendedName>
</protein>
<gene>
    <name evidence="3" type="ORF">GKIL_2556</name>
</gene>
<feature type="chain" id="PRO_5004663991" description="PRC-barrel domain-containing protein" evidence="1">
    <location>
        <begin position="22"/>
        <end position="134"/>
    </location>
</feature>
<evidence type="ECO:0000313" key="3">
    <source>
        <dbReference type="EMBL" id="AGY58802.1"/>
    </source>
</evidence>
<dbReference type="RefSeq" id="WP_023173991.1">
    <property type="nucleotide sequence ID" value="NC_022600.1"/>
</dbReference>
<dbReference type="HOGENOM" id="CLU_091638_4_0_3"/>
<evidence type="ECO:0000256" key="1">
    <source>
        <dbReference type="SAM" id="SignalP"/>
    </source>
</evidence>
<dbReference type="PATRIC" id="fig|1183438.3.peg.2517"/>
<accession>U5QIM7</accession>
<dbReference type="PANTHER" id="PTHR36505:SF1">
    <property type="entry name" value="BLR1072 PROTEIN"/>
    <property type="match status" value="1"/>
</dbReference>
<dbReference type="SUPFAM" id="SSF50346">
    <property type="entry name" value="PRC-barrel domain"/>
    <property type="match status" value="1"/>
</dbReference>
<dbReference type="OrthoDB" id="286778at2"/>
<dbReference type="PANTHER" id="PTHR36505">
    <property type="entry name" value="BLR1072 PROTEIN"/>
    <property type="match status" value="1"/>
</dbReference>
<dbReference type="KEGG" id="glj:GKIL_2556"/>
<keyword evidence="1" id="KW-0732">Signal</keyword>
<dbReference type="Proteomes" id="UP000017396">
    <property type="component" value="Chromosome"/>
</dbReference>
<dbReference type="AlphaFoldDB" id="U5QIM7"/>
<evidence type="ECO:0000313" key="4">
    <source>
        <dbReference type="Proteomes" id="UP000017396"/>
    </source>
</evidence>
<dbReference type="eggNOG" id="COG3861">
    <property type="taxonomic scope" value="Bacteria"/>
</dbReference>
<dbReference type="STRING" id="1183438.GKIL_2556"/>
<dbReference type="EMBL" id="CP003587">
    <property type="protein sequence ID" value="AGY58802.1"/>
    <property type="molecule type" value="Genomic_DNA"/>
</dbReference>
<name>U5QIM7_GLOK1</name>
<sequence length="134" mass="13713">MKAPITASLIAALMLSGPVLAQSNTAPVAGGELIGVQTSAEVLLATGYRASKLLGATVVNTKGDKVGKVEDFLVSPKEKVTVAILDVGGFLGIGAHRVAIAADRLEVAPKGEKVVLPGATKDALKALPEFKWAR</sequence>
<dbReference type="Pfam" id="PF05239">
    <property type="entry name" value="PRC"/>
    <property type="match status" value="1"/>
</dbReference>
<evidence type="ECO:0000259" key="2">
    <source>
        <dbReference type="Pfam" id="PF05239"/>
    </source>
</evidence>
<keyword evidence="4" id="KW-1185">Reference proteome</keyword>
<reference evidence="3 4" key="1">
    <citation type="journal article" date="2013" name="PLoS ONE">
        <title>Cultivation and Complete Genome Sequencing of Gloeobacter kilaueensis sp. nov., from a Lava Cave in Kilauea Caldera, Hawai'i.</title>
        <authorList>
            <person name="Saw J.H."/>
            <person name="Schatz M."/>
            <person name="Brown M.V."/>
            <person name="Kunkel D.D."/>
            <person name="Foster J.S."/>
            <person name="Shick H."/>
            <person name="Christensen S."/>
            <person name="Hou S."/>
            <person name="Wan X."/>
            <person name="Donachie S.P."/>
        </authorList>
    </citation>
    <scope>NUCLEOTIDE SEQUENCE [LARGE SCALE GENOMIC DNA]</scope>
    <source>
        <strain evidence="4">JS</strain>
    </source>
</reference>
<dbReference type="Gene3D" id="2.30.30.240">
    <property type="entry name" value="PRC-barrel domain"/>
    <property type="match status" value="1"/>
</dbReference>
<feature type="signal peptide" evidence="1">
    <location>
        <begin position="1"/>
        <end position="21"/>
    </location>
</feature>
<dbReference type="InterPro" id="IPR027275">
    <property type="entry name" value="PRC-brl_dom"/>
</dbReference>
<feature type="domain" description="PRC-barrel" evidence="2">
    <location>
        <begin position="47"/>
        <end position="115"/>
    </location>
</feature>